<evidence type="ECO:0000313" key="2">
    <source>
        <dbReference type="EMBL" id="CAB5016124.1"/>
    </source>
</evidence>
<proteinExistence type="predicted"/>
<sequence length="44" mass="4490">MVPCVAAGATKPVNVIAAAMLKVTIVVLETLSESVAVTVSYFVP</sequence>
<accession>A0A6J7KS71</accession>
<name>A0A6J7KS71_9ZZZZ</name>
<organism evidence="1">
    <name type="scientific">freshwater metagenome</name>
    <dbReference type="NCBI Taxonomy" id="449393"/>
    <lineage>
        <taxon>unclassified sequences</taxon>
        <taxon>metagenomes</taxon>
        <taxon>ecological metagenomes</taxon>
    </lineage>
</organism>
<reference evidence="1" key="1">
    <citation type="submission" date="2020-05" db="EMBL/GenBank/DDBJ databases">
        <authorList>
            <person name="Chiriac C."/>
            <person name="Salcher M."/>
            <person name="Ghai R."/>
            <person name="Kavagutti S V."/>
        </authorList>
    </citation>
    <scope>NUCLEOTIDE SEQUENCE</scope>
</reference>
<dbReference type="AlphaFoldDB" id="A0A6J7KS71"/>
<dbReference type="EMBL" id="CAFBPI010000040">
    <property type="protein sequence ID" value="CAB5016124.1"/>
    <property type="molecule type" value="Genomic_DNA"/>
</dbReference>
<gene>
    <name evidence="1" type="ORF">UFOPK3874_00310</name>
    <name evidence="2" type="ORF">UFOPK4095_00747</name>
</gene>
<dbReference type="EMBL" id="CAFBNS010000036">
    <property type="protein sequence ID" value="CAB4957262.1"/>
    <property type="molecule type" value="Genomic_DNA"/>
</dbReference>
<evidence type="ECO:0000313" key="1">
    <source>
        <dbReference type="EMBL" id="CAB4957262.1"/>
    </source>
</evidence>
<protein>
    <submittedName>
        <fullName evidence="1">Unannotated protein</fullName>
    </submittedName>
</protein>